<dbReference type="AlphaFoldDB" id="A0A151ZAV7"/>
<comment type="similarity">
    <text evidence="1">Belongs to the CCZ1 family.</text>
</comment>
<evidence type="ECO:0000259" key="3">
    <source>
        <dbReference type="Pfam" id="PF19032"/>
    </source>
</evidence>
<dbReference type="InterPro" id="IPR013176">
    <property type="entry name" value="Ccz1"/>
</dbReference>
<feature type="domain" description="CCZ1/INTU/HPS4 third Longin" evidence="4">
    <location>
        <begin position="355"/>
        <end position="446"/>
    </location>
</feature>
<dbReference type="EMBL" id="LODT01000035">
    <property type="protein sequence ID" value="KYQ91083.1"/>
    <property type="molecule type" value="Genomic_DNA"/>
</dbReference>
<accession>A0A151ZAV7</accession>
<evidence type="ECO:0000259" key="4">
    <source>
        <dbReference type="Pfam" id="PF19033"/>
    </source>
</evidence>
<dbReference type="InParanoid" id="A0A151ZAV7"/>
<evidence type="ECO:0000313" key="5">
    <source>
        <dbReference type="EMBL" id="KYQ91083.1"/>
    </source>
</evidence>
<organism evidence="5 6">
    <name type="scientific">Tieghemostelium lacteum</name>
    <name type="common">Slime mold</name>
    <name type="synonym">Dictyostelium lacteum</name>
    <dbReference type="NCBI Taxonomy" id="361077"/>
    <lineage>
        <taxon>Eukaryota</taxon>
        <taxon>Amoebozoa</taxon>
        <taxon>Evosea</taxon>
        <taxon>Eumycetozoa</taxon>
        <taxon>Dictyostelia</taxon>
        <taxon>Dictyosteliales</taxon>
        <taxon>Raperosteliaceae</taxon>
        <taxon>Tieghemostelium</taxon>
    </lineage>
</organism>
<dbReference type="STRING" id="361077.A0A151ZAV7"/>
<dbReference type="InterPro" id="IPR043989">
    <property type="entry name" value="CCZ1/INTU/HSP4_longin_3"/>
</dbReference>
<dbReference type="GO" id="GO:0035658">
    <property type="term" value="C:Mon1-Ccz1 complex"/>
    <property type="evidence" value="ECO:0007669"/>
    <property type="project" value="InterPro"/>
</dbReference>
<dbReference type="InterPro" id="IPR043987">
    <property type="entry name" value="CCZ1/INTU/HSP4_longin_1"/>
</dbReference>
<proteinExistence type="inferred from homology"/>
<protein>
    <recommendedName>
        <fullName evidence="7">CCZ1/INTU/HSP4 first Longin domain-containing protein</fullName>
    </recommendedName>
</protein>
<dbReference type="OrthoDB" id="240546at2759"/>
<dbReference type="Pfam" id="PF19032">
    <property type="entry name" value="Intu_longin_2"/>
    <property type="match status" value="1"/>
</dbReference>
<dbReference type="FunCoup" id="A0A151ZAV7">
    <property type="interactions" value="191"/>
</dbReference>
<dbReference type="OMA" id="DCQALHT"/>
<name>A0A151ZAV7_TIELA</name>
<gene>
    <name evidence="5" type="ORF">DLAC_07987</name>
</gene>
<evidence type="ECO:0008006" key="7">
    <source>
        <dbReference type="Google" id="ProtNLM"/>
    </source>
</evidence>
<evidence type="ECO:0000256" key="1">
    <source>
        <dbReference type="ARBA" id="ARBA00005352"/>
    </source>
</evidence>
<feature type="domain" description="CCZ1/INTU second Longin" evidence="3">
    <location>
        <begin position="213"/>
        <end position="317"/>
    </location>
</feature>
<dbReference type="GO" id="GO:0016192">
    <property type="term" value="P:vesicle-mediated transport"/>
    <property type="evidence" value="ECO:0007669"/>
    <property type="project" value="InterPro"/>
</dbReference>
<dbReference type="Pfam" id="PF19031">
    <property type="entry name" value="Intu_longin_1"/>
    <property type="match status" value="1"/>
</dbReference>
<reference evidence="5 6" key="1">
    <citation type="submission" date="2015-12" db="EMBL/GenBank/DDBJ databases">
        <title>Dictyostelia acquired genes for synthesis and detection of signals that induce cell-type specialization by lateral gene transfer from prokaryotes.</title>
        <authorList>
            <person name="Gloeckner G."/>
            <person name="Schaap P."/>
        </authorList>
    </citation>
    <scope>NUCLEOTIDE SEQUENCE [LARGE SCALE GENOMIC DNA]</scope>
    <source>
        <strain evidence="5 6">TK</strain>
    </source>
</reference>
<evidence type="ECO:0000313" key="6">
    <source>
        <dbReference type="Proteomes" id="UP000076078"/>
    </source>
</evidence>
<comment type="caution">
    <text evidence="5">The sequence shown here is derived from an EMBL/GenBank/DDBJ whole genome shotgun (WGS) entry which is preliminary data.</text>
</comment>
<sequence length="457" mass="53403">MSGNLDTSLHYFLIFNPKLGQKEGTEHEKILFFYPQTISIGDQTNFVGLTEGYIVCTRQFSPEKPCEFIHTQKNTITILSPEPDIWIVMSVSNPSQPGKDAKQRDYVEDETDEFILKRVAQQVYSMWTLFNGPLLKLPQDKQPINYEQLRKRVDQFLKPYIQQMAFDQLDIFNSLDGIRFLPLNKNVYLTLISYVNSIECNFQSTIPSFKFGTLLYKDNIIWSSLNQNDTRSIYNYLTNIVKIGSDSSTGGTSWMILNNNGEPNWHTKGSKKNGFLNMIDLTSKSTLPFVYLEDKEKQTTMIIYEQKDTIILFFIDPVDIHLLKFEELSASLVSKFEFINPILDDSYTKKSFFDDQYKYIYFNQMNLAIRASIKSKSPELTKDILKILNDIHADFETSSENISETIIKTQTDRWIVAKRIDFREFYFIFDNKNTTLLEIDEEVKNLTNKYFKNLFIE</sequence>
<dbReference type="PANTHER" id="PTHR13056">
    <property type="entry name" value="VACUOLAR FUSION PROTEIN CCZ1 HOMOLOG-RELATED"/>
    <property type="match status" value="1"/>
</dbReference>
<dbReference type="PANTHER" id="PTHR13056:SF0">
    <property type="entry name" value="VACUOLAR FUSION PROTEIN CCZ1 HOMOLOG-RELATED"/>
    <property type="match status" value="1"/>
</dbReference>
<dbReference type="Pfam" id="PF19033">
    <property type="entry name" value="Intu_longin_3"/>
    <property type="match status" value="1"/>
</dbReference>
<keyword evidence="6" id="KW-1185">Reference proteome</keyword>
<dbReference type="InterPro" id="IPR043988">
    <property type="entry name" value="CCZ1/INTU_longin_2"/>
</dbReference>
<feature type="domain" description="CCZ1/INTU/HSP4 first Longin" evidence="2">
    <location>
        <begin position="9"/>
        <end position="132"/>
    </location>
</feature>
<dbReference type="Proteomes" id="UP000076078">
    <property type="component" value="Unassembled WGS sequence"/>
</dbReference>
<evidence type="ECO:0000259" key="2">
    <source>
        <dbReference type="Pfam" id="PF19031"/>
    </source>
</evidence>